<dbReference type="EMBL" id="CM004400">
    <property type="protein sequence ID" value="KAG8638537.1"/>
    <property type="molecule type" value="Genomic_DNA"/>
</dbReference>
<organism evidence="1 2">
    <name type="scientific">Manihot esculenta</name>
    <name type="common">Cassava</name>
    <name type="synonym">Jatropha manihot</name>
    <dbReference type="NCBI Taxonomy" id="3983"/>
    <lineage>
        <taxon>Eukaryota</taxon>
        <taxon>Viridiplantae</taxon>
        <taxon>Streptophyta</taxon>
        <taxon>Embryophyta</taxon>
        <taxon>Tracheophyta</taxon>
        <taxon>Spermatophyta</taxon>
        <taxon>Magnoliopsida</taxon>
        <taxon>eudicotyledons</taxon>
        <taxon>Gunneridae</taxon>
        <taxon>Pentapetalae</taxon>
        <taxon>rosids</taxon>
        <taxon>fabids</taxon>
        <taxon>Malpighiales</taxon>
        <taxon>Euphorbiaceae</taxon>
        <taxon>Crotonoideae</taxon>
        <taxon>Manihoteae</taxon>
        <taxon>Manihot</taxon>
    </lineage>
</organism>
<proteinExistence type="predicted"/>
<sequence length="550" mass="62885">MDRAPRLVQAKRKANDGLVLKAPRLVHQDLSKDNLLCDDLVEASHVSKYTSANEGKYALDENSAIEGQHLVMLRDKKELSPSGDEVKEVLRLYHKVLNELLKKNRKALMQKPNIHLVAASILRDRHTWLNTVKRLGSIPGVEVGDEFQYRAELCIIGLHHQIEKGIDYMEKDRMKLATSIVSSGRYPNFMNSSDVLIYSGEGGNPLVQNKRPPKDQALTHGNLALKNNMDQKVPVRVILKQMWKGSKVSTYVYDGLYHVEKCWQERGKFGKLIFKFKLKRISGQPQRTQGLPSKIDKYPSNRKVILASNTFEDNEKVTVGTRNTLDDKRPSSHVFDKTYSVIFNQSKSIGCDCIDGCSDFKDWSCKIKNGKVLPYDHNERLIVRKLRIFECGPFCKCYGSCINRVTQRGIRFQLQVFMTKSGRWGVRSKQYIPAGSFICECFGLHQAKEGIEHLLGKENNCDARICQNNRVLPLHNLSHPSFPENDEYFTIDITEFDNVGSFINHSYSPNLHVQNVLHGDSKKPHLMLFAMKDIHPLQKLTYNYNCGTKF</sequence>
<evidence type="ECO:0000313" key="1">
    <source>
        <dbReference type="EMBL" id="KAG8638537.1"/>
    </source>
</evidence>
<comment type="caution">
    <text evidence="1">The sequence shown here is derived from an EMBL/GenBank/DDBJ whole genome shotgun (WGS) entry which is preliminary data.</text>
</comment>
<name>A0ACB7GDX5_MANES</name>
<protein>
    <submittedName>
        <fullName evidence="1">Uncharacterized protein</fullName>
    </submittedName>
</protein>
<gene>
    <name evidence="1" type="ORF">MANES_14G040501v8</name>
</gene>
<evidence type="ECO:0000313" key="2">
    <source>
        <dbReference type="Proteomes" id="UP000091857"/>
    </source>
</evidence>
<keyword evidence="2" id="KW-1185">Reference proteome</keyword>
<dbReference type="Proteomes" id="UP000091857">
    <property type="component" value="Chromosome 14"/>
</dbReference>
<reference evidence="2" key="1">
    <citation type="journal article" date="2016" name="Nat. Biotechnol.">
        <title>Sequencing wild and cultivated cassava and related species reveals extensive interspecific hybridization and genetic diversity.</title>
        <authorList>
            <person name="Bredeson J.V."/>
            <person name="Lyons J.B."/>
            <person name="Prochnik S.E."/>
            <person name="Wu G.A."/>
            <person name="Ha C.M."/>
            <person name="Edsinger-Gonzales E."/>
            <person name="Grimwood J."/>
            <person name="Schmutz J."/>
            <person name="Rabbi I.Y."/>
            <person name="Egesi C."/>
            <person name="Nauluvula P."/>
            <person name="Lebot V."/>
            <person name="Ndunguru J."/>
            <person name="Mkamilo G."/>
            <person name="Bart R.S."/>
            <person name="Setter T.L."/>
            <person name="Gleadow R.M."/>
            <person name="Kulakow P."/>
            <person name="Ferguson M.E."/>
            <person name="Rounsley S."/>
            <person name="Rokhsar D.S."/>
        </authorList>
    </citation>
    <scope>NUCLEOTIDE SEQUENCE [LARGE SCALE GENOMIC DNA]</scope>
    <source>
        <strain evidence="2">cv. AM560-2</strain>
    </source>
</reference>
<accession>A0ACB7GDX5</accession>